<evidence type="ECO:0000313" key="3">
    <source>
        <dbReference type="Proteomes" id="UP000224829"/>
    </source>
</evidence>
<dbReference type="EMBL" id="MF063068">
    <property type="protein sequence ID" value="ARV77461.1"/>
    <property type="molecule type" value="Genomic_DNA"/>
</dbReference>
<keyword evidence="3" id="KW-1185">Reference proteome</keyword>
<accession>A0A1Y0SVB1</accession>
<dbReference type="Proteomes" id="UP000224829">
    <property type="component" value="Segment"/>
</dbReference>
<sequence length="128" mass="14735">MATFQVTSRDRKHHSASASVREFQSRDRTQRDPSAHPVQVRDFEAIRTQRGSMAEPAAPSHPVTQEPIEYKEVQLNKRYVSKRVGKTIIAYPVDVKKGKVILKRDLEAKDSYTESRAVFDKYFVLDEV</sequence>
<name>A0A1Y0SVB1_9CAUD</name>
<organism evidence="2 3">
    <name type="scientific">Pseudomonas phage Noxifer</name>
    <dbReference type="NCBI Taxonomy" id="2006684"/>
    <lineage>
        <taxon>Viruses</taxon>
        <taxon>Duplodnaviria</taxon>
        <taxon>Heunggongvirae</taxon>
        <taxon>Uroviricota</taxon>
        <taxon>Caudoviricetes</taxon>
        <taxon>Chimalliviridae</taxon>
        <taxon>Noxifervirus</taxon>
        <taxon>Noxifervirus noxifer</taxon>
    </lineage>
</organism>
<feature type="region of interest" description="Disordered" evidence="1">
    <location>
        <begin position="1"/>
        <end position="66"/>
    </location>
</feature>
<feature type="compositionally biased region" description="Basic and acidic residues" evidence="1">
    <location>
        <begin position="23"/>
        <end position="47"/>
    </location>
</feature>
<protein>
    <submittedName>
        <fullName evidence="2">Uncharacterized protein</fullName>
    </submittedName>
</protein>
<evidence type="ECO:0000313" key="2">
    <source>
        <dbReference type="EMBL" id="ARV77461.1"/>
    </source>
</evidence>
<gene>
    <name evidence="2" type="ORF">NOXIFER_296</name>
</gene>
<proteinExistence type="predicted"/>
<evidence type="ECO:0000256" key="1">
    <source>
        <dbReference type="SAM" id="MobiDB-lite"/>
    </source>
</evidence>
<reference evidence="2 3" key="1">
    <citation type="submission" date="2017-05" db="EMBL/GenBank/DDBJ databases">
        <authorList>
            <person name="Song R."/>
            <person name="Chenine A.L."/>
            <person name="Ruprecht R.M."/>
        </authorList>
    </citation>
    <scope>NUCLEOTIDE SEQUENCE [LARGE SCALE GENOMIC DNA]</scope>
</reference>